<dbReference type="SMR" id="A0A482XGU1"/>
<accession>A0A482XGU1</accession>
<feature type="region of interest" description="Disordered" evidence="1">
    <location>
        <begin position="1"/>
        <end position="24"/>
    </location>
</feature>
<evidence type="ECO:0000313" key="3">
    <source>
        <dbReference type="Proteomes" id="UP000291343"/>
    </source>
</evidence>
<dbReference type="AlphaFoldDB" id="A0A482XGU1"/>
<name>A0A482XGU1_LAOST</name>
<dbReference type="EMBL" id="QKKF02010496">
    <property type="protein sequence ID" value="RZF44538.1"/>
    <property type="molecule type" value="Genomic_DNA"/>
</dbReference>
<sequence>MSASELNETMVPESEIRKTRNEAGNEIMMERDTEAEQAALADNRVVDIDKRPDTIAEIMNRVDKLFNVNKNISTDVRKCNDEIKSLASYTKTNFEKYTAELKTLKNKN</sequence>
<evidence type="ECO:0000256" key="1">
    <source>
        <dbReference type="SAM" id="MobiDB-lite"/>
    </source>
</evidence>
<gene>
    <name evidence="2" type="ORF">LSTR_LSTR002311</name>
</gene>
<proteinExistence type="predicted"/>
<comment type="caution">
    <text evidence="2">The sequence shown here is derived from an EMBL/GenBank/DDBJ whole genome shotgun (WGS) entry which is preliminary data.</text>
</comment>
<evidence type="ECO:0000313" key="2">
    <source>
        <dbReference type="EMBL" id="RZF44538.1"/>
    </source>
</evidence>
<keyword evidence="3" id="KW-1185">Reference proteome</keyword>
<dbReference type="InParanoid" id="A0A482XGU1"/>
<feature type="compositionally biased region" description="Basic and acidic residues" evidence="1">
    <location>
        <begin position="14"/>
        <end position="24"/>
    </location>
</feature>
<organism evidence="2 3">
    <name type="scientific">Laodelphax striatellus</name>
    <name type="common">Small brown planthopper</name>
    <name type="synonym">Delphax striatella</name>
    <dbReference type="NCBI Taxonomy" id="195883"/>
    <lineage>
        <taxon>Eukaryota</taxon>
        <taxon>Metazoa</taxon>
        <taxon>Ecdysozoa</taxon>
        <taxon>Arthropoda</taxon>
        <taxon>Hexapoda</taxon>
        <taxon>Insecta</taxon>
        <taxon>Pterygota</taxon>
        <taxon>Neoptera</taxon>
        <taxon>Paraneoptera</taxon>
        <taxon>Hemiptera</taxon>
        <taxon>Auchenorrhyncha</taxon>
        <taxon>Fulgoroidea</taxon>
        <taxon>Delphacidae</taxon>
        <taxon>Criomorphinae</taxon>
        <taxon>Laodelphax</taxon>
    </lineage>
</organism>
<protein>
    <submittedName>
        <fullName evidence="2">Uncharacterized protein</fullName>
    </submittedName>
</protein>
<dbReference type="Proteomes" id="UP000291343">
    <property type="component" value="Unassembled WGS sequence"/>
</dbReference>
<reference evidence="2 3" key="1">
    <citation type="journal article" date="2017" name="Gigascience">
        <title>Genome sequence of the small brown planthopper, Laodelphax striatellus.</title>
        <authorList>
            <person name="Zhu J."/>
            <person name="Jiang F."/>
            <person name="Wang X."/>
            <person name="Yang P."/>
            <person name="Bao Y."/>
            <person name="Zhao W."/>
            <person name="Wang W."/>
            <person name="Lu H."/>
            <person name="Wang Q."/>
            <person name="Cui N."/>
            <person name="Li J."/>
            <person name="Chen X."/>
            <person name="Luo L."/>
            <person name="Yu J."/>
            <person name="Kang L."/>
            <person name="Cui F."/>
        </authorList>
    </citation>
    <scope>NUCLEOTIDE SEQUENCE [LARGE SCALE GENOMIC DNA]</scope>
    <source>
        <strain evidence="2">Lst14</strain>
    </source>
</reference>